<protein>
    <submittedName>
        <fullName evidence="6">ABC transporter related protein</fullName>
    </submittedName>
</protein>
<keyword evidence="7" id="KW-1185">Reference proteome</keyword>
<keyword evidence="2" id="KW-0813">Transport</keyword>
<sequence>MPEAALLTKNLRKDIGSKTIVSDINLNIHTGEVFGFLGPNGAGKTTTIRMIVGLSRITQGDIFINGHSVRTAFREAMCDVGCIVENPELYKYMSGLDNLRMFARLYAGITQARIDEVVKLVHLEDAIRGKVKTYSLGMRQRLGIAQALLHRPRLLILDEPTNGLDPAGIREMRGLFRSLAEQGTTVFVSSHILAEMQQMCDRVGIIHHGRMVTVKTVDELVDMSHSGGVQLLVRTGDNGKALACITELNIQAGMEKDGVRVSTEPARVPEIVRALVGAQIDVFALDTQEAHSLEDVFIKLTGEEQQNG</sequence>
<dbReference type="HOGENOM" id="CLU_000604_1_2_9"/>
<dbReference type="GO" id="GO:0016887">
    <property type="term" value="F:ATP hydrolysis activity"/>
    <property type="evidence" value="ECO:0007669"/>
    <property type="project" value="InterPro"/>
</dbReference>
<dbReference type="EMBL" id="CP002400">
    <property type="protein sequence ID" value="ADU26176.1"/>
    <property type="molecule type" value="Genomic_DNA"/>
</dbReference>
<dbReference type="GO" id="GO:0005524">
    <property type="term" value="F:ATP binding"/>
    <property type="evidence" value="ECO:0007669"/>
    <property type="project" value="UniProtKB-KW"/>
</dbReference>
<dbReference type="Gene3D" id="3.40.50.300">
    <property type="entry name" value="P-loop containing nucleotide triphosphate hydrolases"/>
    <property type="match status" value="1"/>
</dbReference>
<proteinExistence type="inferred from homology"/>
<keyword evidence="3" id="KW-0547">Nucleotide-binding</keyword>
<gene>
    <name evidence="6" type="ordered locus">Ethha_0602</name>
</gene>
<dbReference type="Proteomes" id="UP000001551">
    <property type="component" value="Chromosome"/>
</dbReference>
<name>E6U9I5_ETHHY</name>
<feature type="domain" description="ABC transporter" evidence="5">
    <location>
        <begin position="6"/>
        <end position="233"/>
    </location>
</feature>
<evidence type="ECO:0000256" key="4">
    <source>
        <dbReference type="ARBA" id="ARBA00022840"/>
    </source>
</evidence>
<evidence type="ECO:0000313" key="6">
    <source>
        <dbReference type="EMBL" id="ADU26176.1"/>
    </source>
</evidence>
<organism evidence="6 7">
    <name type="scientific">Ethanoligenens harbinense (strain DSM 18485 / JCM 12961 / CGMCC 1.5033 / YUAN-3)</name>
    <dbReference type="NCBI Taxonomy" id="663278"/>
    <lineage>
        <taxon>Bacteria</taxon>
        <taxon>Bacillati</taxon>
        <taxon>Bacillota</taxon>
        <taxon>Clostridia</taxon>
        <taxon>Eubacteriales</taxon>
        <taxon>Oscillospiraceae</taxon>
        <taxon>Ethanoligenens</taxon>
    </lineage>
</organism>
<evidence type="ECO:0000259" key="5">
    <source>
        <dbReference type="PROSITE" id="PS50893"/>
    </source>
</evidence>
<dbReference type="RefSeq" id="WP_013484548.1">
    <property type="nucleotide sequence ID" value="NC_014828.1"/>
</dbReference>
<dbReference type="CDD" id="cd03268">
    <property type="entry name" value="ABC_BcrA_bacitracin_resist"/>
    <property type="match status" value="1"/>
</dbReference>
<reference evidence="6 7" key="1">
    <citation type="submission" date="2010-12" db="EMBL/GenBank/DDBJ databases">
        <title>Complete sequence of Ethanoligenens harbinense YUAN-3.</title>
        <authorList>
            <person name="Lucas S."/>
            <person name="Copeland A."/>
            <person name="Lapidus A."/>
            <person name="Cheng J.-F."/>
            <person name="Bruce D."/>
            <person name="Goodwin L."/>
            <person name="Pitluck S."/>
            <person name="Chertkov O."/>
            <person name="Misra M."/>
            <person name="Detter J.C."/>
            <person name="Han C."/>
            <person name="Tapia R."/>
            <person name="Land M."/>
            <person name="Hauser L."/>
            <person name="Jeffries C."/>
            <person name="Kyrpides N."/>
            <person name="Ivanova N."/>
            <person name="Mikhailova N."/>
            <person name="Wang A."/>
            <person name="Mouttaki H."/>
            <person name="He Z."/>
            <person name="Zhou J."/>
            <person name="Hemme C.L."/>
            <person name="Woyke T."/>
        </authorList>
    </citation>
    <scope>NUCLEOTIDE SEQUENCE [LARGE SCALE GENOMIC DNA]</scope>
    <source>
        <strain evidence="7">DSM 18485 / JCM 12961 / CGMCC 1.5033 / YUAN-3</strain>
    </source>
</reference>
<dbReference type="STRING" id="663278.Ethha_0602"/>
<dbReference type="eggNOG" id="COG1131">
    <property type="taxonomic scope" value="Bacteria"/>
</dbReference>
<dbReference type="PROSITE" id="PS00211">
    <property type="entry name" value="ABC_TRANSPORTER_1"/>
    <property type="match status" value="1"/>
</dbReference>
<dbReference type="Pfam" id="PF00005">
    <property type="entry name" value="ABC_tran"/>
    <property type="match status" value="1"/>
</dbReference>
<evidence type="ECO:0000256" key="3">
    <source>
        <dbReference type="ARBA" id="ARBA00022741"/>
    </source>
</evidence>
<evidence type="ECO:0000313" key="7">
    <source>
        <dbReference type="Proteomes" id="UP000001551"/>
    </source>
</evidence>
<dbReference type="PANTHER" id="PTHR43335">
    <property type="entry name" value="ABC TRANSPORTER, ATP-BINDING PROTEIN"/>
    <property type="match status" value="1"/>
</dbReference>
<dbReference type="PROSITE" id="PS50893">
    <property type="entry name" value="ABC_TRANSPORTER_2"/>
    <property type="match status" value="1"/>
</dbReference>
<dbReference type="PANTHER" id="PTHR43335:SF4">
    <property type="entry name" value="ABC TRANSPORTER, ATP-BINDING PROTEIN"/>
    <property type="match status" value="1"/>
</dbReference>
<comment type="similarity">
    <text evidence="1">Belongs to the ABC transporter superfamily.</text>
</comment>
<dbReference type="InterPro" id="IPR027417">
    <property type="entry name" value="P-loop_NTPase"/>
</dbReference>
<dbReference type="AlphaFoldDB" id="E6U9I5"/>
<accession>E6U9I5</accession>
<evidence type="ECO:0000256" key="1">
    <source>
        <dbReference type="ARBA" id="ARBA00005417"/>
    </source>
</evidence>
<dbReference type="SMART" id="SM00382">
    <property type="entry name" value="AAA"/>
    <property type="match status" value="1"/>
</dbReference>
<dbReference type="KEGG" id="eha:Ethha_0602"/>
<dbReference type="InterPro" id="IPR017871">
    <property type="entry name" value="ABC_transporter-like_CS"/>
</dbReference>
<dbReference type="InterPro" id="IPR003439">
    <property type="entry name" value="ABC_transporter-like_ATP-bd"/>
</dbReference>
<dbReference type="InterPro" id="IPR003593">
    <property type="entry name" value="AAA+_ATPase"/>
</dbReference>
<dbReference type="SUPFAM" id="SSF52540">
    <property type="entry name" value="P-loop containing nucleoside triphosphate hydrolases"/>
    <property type="match status" value="1"/>
</dbReference>
<evidence type="ECO:0000256" key="2">
    <source>
        <dbReference type="ARBA" id="ARBA00022448"/>
    </source>
</evidence>
<keyword evidence="4" id="KW-0067">ATP-binding</keyword>